<keyword evidence="2 6" id="KW-0479">Metal-binding</keyword>
<dbReference type="AlphaFoldDB" id="A0A0D6MLB7"/>
<evidence type="ECO:0000313" key="9">
    <source>
        <dbReference type="Proteomes" id="UP000032679"/>
    </source>
</evidence>
<comment type="caution">
    <text evidence="8">The sequence shown here is derived from an EMBL/GenBank/DDBJ whole genome shotgun (WGS) entry which is preliminary data.</text>
</comment>
<dbReference type="CDD" id="cd09606">
    <property type="entry name" value="M3B_PepF"/>
    <property type="match status" value="1"/>
</dbReference>
<accession>A0A0D6MLB7</accession>
<dbReference type="OrthoDB" id="9766487at2"/>
<dbReference type="RefSeq" id="WP_048848652.1">
    <property type="nucleotide sequence ID" value="NZ_BALE01000016.1"/>
</dbReference>
<dbReference type="GO" id="GO:0004222">
    <property type="term" value="F:metalloendopeptidase activity"/>
    <property type="evidence" value="ECO:0007669"/>
    <property type="project" value="InterPro"/>
</dbReference>
<sequence>MAHEDPSIVFSDVAFARPSEDSLRETYRDIADKLDRGARGEALSAFDIARRHYESWASLVHLQFSRDTTDSAAQAERDYTDALGPIVTGHEVAIKRRLLADPDRAGLIGALGDHVVRLWEADITTFDPRIAADIEEESHISAEYTALLASAKIEIDGQTVNLAGLAPFAQSLDRDTRHRAEQARWAFFAEHGETLDAIFDKLVHLRHRMATTLGFDTYVELGYRRMRRTDYGPADVAVFRQKIATHVTPLVQSLWEHRRLAMGWDGLRSWDEALVDPEGNPKPAGDHDVLLARAQSMFDAMGGDLGAFFRDMNARGFLDLKNREGKAGGGFCTSFPDVGMPFIFANFNGTHNDIGVFTHEMGHAYQNWKSRDQKSIDELWPTMEAAEIHSMGLEFLTWPQIDKLVEPGTADRYRRMHLFDSLAFLPYGACVDHFQHQIYDDPGMTPAARHILWRKLEQHYMPWRDWGDLEYPGKGGRWQAQMHIYRSPFYYIDYTLALCCALQLWLSSRGDPEGTLDIYTALCAEGGSKPFTALIADAGLTSPFEPDVLAEVVQEAEQELSL</sequence>
<keyword evidence="5 6" id="KW-0482">Metalloprotease</keyword>
<feature type="domain" description="Peptidase M3A/M3B catalytic" evidence="7">
    <location>
        <begin position="314"/>
        <end position="550"/>
    </location>
</feature>
<evidence type="ECO:0000256" key="5">
    <source>
        <dbReference type="ARBA" id="ARBA00023049"/>
    </source>
</evidence>
<comment type="cofactor">
    <cofactor evidence="6">
        <name>Zn(2+)</name>
        <dbReference type="ChEBI" id="CHEBI:29105"/>
    </cofactor>
    <text evidence="6">Binds 1 zinc ion.</text>
</comment>
<evidence type="ECO:0000259" key="7">
    <source>
        <dbReference type="Pfam" id="PF01432"/>
    </source>
</evidence>
<evidence type="ECO:0000256" key="2">
    <source>
        <dbReference type="ARBA" id="ARBA00022723"/>
    </source>
</evidence>
<evidence type="ECO:0000256" key="3">
    <source>
        <dbReference type="ARBA" id="ARBA00022801"/>
    </source>
</evidence>
<dbReference type="Proteomes" id="UP000032679">
    <property type="component" value="Unassembled WGS sequence"/>
</dbReference>
<organism evidence="8 9">
    <name type="scientific">Tanticharoenia sakaeratensis NBRC 103193</name>
    <dbReference type="NCBI Taxonomy" id="1231623"/>
    <lineage>
        <taxon>Bacteria</taxon>
        <taxon>Pseudomonadati</taxon>
        <taxon>Pseudomonadota</taxon>
        <taxon>Alphaproteobacteria</taxon>
        <taxon>Acetobacterales</taxon>
        <taxon>Acetobacteraceae</taxon>
        <taxon>Tanticharoenia</taxon>
    </lineage>
</organism>
<comment type="similarity">
    <text evidence="6">Belongs to the peptidase M3 family.</text>
</comment>
<dbReference type="GO" id="GO:0046872">
    <property type="term" value="F:metal ion binding"/>
    <property type="evidence" value="ECO:0007669"/>
    <property type="project" value="UniProtKB-UniRule"/>
</dbReference>
<dbReference type="NCBIfam" id="TIGR02289">
    <property type="entry name" value="M3_not_pepF"/>
    <property type="match status" value="1"/>
</dbReference>
<dbReference type="GO" id="GO:0006518">
    <property type="term" value="P:peptide metabolic process"/>
    <property type="evidence" value="ECO:0007669"/>
    <property type="project" value="TreeGrafter"/>
</dbReference>
<gene>
    <name evidence="8" type="ORF">Tasa_016_013</name>
</gene>
<dbReference type="InterPro" id="IPR001567">
    <property type="entry name" value="Pept_M3A_M3B_dom"/>
</dbReference>
<keyword evidence="3 6" id="KW-0378">Hydrolase</keyword>
<dbReference type="Gene3D" id="1.10.1370.30">
    <property type="match status" value="1"/>
</dbReference>
<dbReference type="EMBL" id="BALE01000016">
    <property type="protein sequence ID" value="GAN54093.1"/>
    <property type="molecule type" value="Genomic_DNA"/>
</dbReference>
<dbReference type="GO" id="GO:0006508">
    <property type="term" value="P:proteolysis"/>
    <property type="evidence" value="ECO:0007669"/>
    <property type="project" value="UniProtKB-KW"/>
</dbReference>
<evidence type="ECO:0000256" key="6">
    <source>
        <dbReference type="RuleBase" id="RU003435"/>
    </source>
</evidence>
<evidence type="ECO:0000313" key="8">
    <source>
        <dbReference type="EMBL" id="GAN54093.1"/>
    </source>
</evidence>
<proteinExistence type="inferred from homology"/>
<dbReference type="Pfam" id="PF01432">
    <property type="entry name" value="Peptidase_M3"/>
    <property type="match status" value="2"/>
</dbReference>
<evidence type="ECO:0000256" key="4">
    <source>
        <dbReference type="ARBA" id="ARBA00022833"/>
    </source>
</evidence>
<dbReference type="SUPFAM" id="SSF55486">
    <property type="entry name" value="Metalloproteases ('zincins'), catalytic domain"/>
    <property type="match status" value="1"/>
</dbReference>
<dbReference type="PANTHER" id="PTHR11804">
    <property type="entry name" value="PROTEASE M3 THIMET OLIGOPEPTIDASE-RELATED"/>
    <property type="match status" value="1"/>
</dbReference>
<dbReference type="STRING" id="1231623.Tasa_016_013"/>
<keyword evidence="9" id="KW-1185">Reference proteome</keyword>
<feature type="domain" description="Peptidase M3A/M3B catalytic" evidence="7">
    <location>
        <begin position="169"/>
        <end position="272"/>
    </location>
</feature>
<name>A0A0D6MLB7_9PROT</name>
<protein>
    <submittedName>
        <fullName evidence="8">Oligoendopeptidase F</fullName>
    </submittedName>
</protein>
<evidence type="ECO:0000256" key="1">
    <source>
        <dbReference type="ARBA" id="ARBA00022670"/>
    </source>
</evidence>
<reference evidence="8 9" key="1">
    <citation type="submission" date="2012-10" db="EMBL/GenBank/DDBJ databases">
        <title>Genome sequencing of Tanticharoenia sakaeratensis NBRC 103193.</title>
        <authorList>
            <person name="Azuma Y."/>
            <person name="Hadano H."/>
            <person name="Hirakawa H."/>
            <person name="Matsushita K."/>
        </authorList>
    </citation>
    <scope>NUCLEOTIDE SEQUENCE [LARGE SCALE GENOMIC DNA]</scope>
    <source>
        <strain evidence="8 9">NBRC 103193</strain>
    </source>
</reference>
<keyword evidence="4 6" id="KW-0862">Zinc</keyword>
<dbReference type="PANTHER" id="PTHR11804:SF28">
    <property type="entry name" value="OLIGOENDOPEPTIDASE F"/>
    <property type="match status" value="1"/>
</dbReference>
<dbReference type="InterPro" id="IPR011976">
    <property type="entry name" value="Pept_M3B_oligopep-rel"/>
</dbReference>
<keyword evidence="1 6" id="KW-0645">Protease</keyword>
<dbReference type="InterPro" id="IPR045090">
    <property type="entry name" value="Pept_M3A_M3B"/>
</dbReference>